<proteinExistence type="inferred from homology"/>
<evidence type="ECO:0000313" key="6">
    <source>
        <dbReference type="Proteomes" id="UP000217141"/>
    </source>
</evidence>
<sequence length="369" mass="40102">MTSHWTAAHVAAIDRETMACAPLFPKPQPLIPGVDLWDYWPVQEEDGSQAVIAGGTLFILLSAPTLLDPEARHGMARLRLMHRVGNVWRDLGLLFENGFSPGSREWSGSAIVSGDHDHITLYYTVAGTRGEQVLSYSQRLFETQAALSVVGNAITLSAWSTPVEMLVPDGIDYMRDMEGGGAIGTIKAFRDPAFFRDPADGAAYVFFAASLARSASFWNGAVGMARLMPDGQWQRLPPLISADGLNNELERPHVIVHGGRYYLFWSTQQKVFADGGPTGPNGLYGMTSDSLDGPWRPINGTGLAFANPPGAPFQAYSWFVLPDLTVQSFADMTGIAHVPVDPAEARHHFGGAPAPDLRLQIEGDRVWLA</sequence>
<dbReference type="AlphaFoldDB" id="A0A249MY00"/>
<dbReference type="Gene3D" id="2.115.10.20">
    <property type="entry name" value="Glycosyl hydrolase domain, family 43"/>
    <property type="match status" value="1"/>
</dbReference>
<dbReference type="GO" id="GO:0016787">
    <property type="term" value="F:hydrolase activity"/>
    <property type="evidence" value="ECO:0007669"/>
    <property type="project" value="UniProtKB-KW"/>
</dbReference>
<feature type="site" description="Transition state stabilizer" evidence="3">
    <location>
        <position position="191"/>
    </location>
</feature>
<dbReference type="KEGG" id="shyd:CJD35_17155"/>
<dbReference type="SUPFAM" id="SSF75005">
    <property type="entry name" value="Arabinanase/levansucrase/invertase"/>
    <property type="match status" value="1"/>
</dbReference>
<feature type="binding site" evidence="2">
    <location>
        <position position="37"/>
    </location>
    <ligand>
        <name>substrate</name>
    </ligand>
</feature>
<dbReference type="Proteomes" id="UP000217141">
    <property type="component" value="Chromosome II"/>
</dbReference>
<accession>A0A249MY00</accession>
<dbReference type="CDD" id="cd08997">
    <property type="entry name" value="GH68"/>
    <property type="match status" value="1"/>
</dbReference>
<evidence type="ECO:0000256" key="4">
    <source>
        <dbReference type="RuleBase" id="RU361220"/>
    </source>
</evidence>
<dbReference type="InterPro" id="IPR023296">
    <property type="entry name" value="Glyco_hydro_beta-prop_sf"/>
</dbReference>
<gene>
    <name evidence="5" type="ORF">CJD35_17155</name>
</gene>
<name>A0A249MY00_SPHXE</name>
<comment type="similarity">
    <text evidence="1 4">Belongs to the glycosyl hydrolase 68 family.</text>
</comment>
<feature type="binding site" evidence="2">
    <location>
        <position position="107"/>
    </location>
    <ligand>
        <name>substrate</name>
    </ligand>
</feature>
<evidence type="ECO:0000256" key="2">
    <source>
        <dbReference type="PIRSR" id="PIRSR603469-2"/>
    </source>
</evidence>
<evidence type="ECO:0000256" key="1">
    <source>
        <dbReference type="ARBA" id="ARBA00006775"/>
    </source>
</evidence>
<keyword evidence="5" id="KW-0378">Hydrolase</keyword>
<dbReference type="RefSeq" id="WP_086486385.1">
    <property type="nucleotide sequence ID" value="NZ_CP022746.1"/>
</dbReference>
<organism evidence="5 6">
    <name type="scientific">Sphingobium xenophagum</name>
    <dbReference type="NCBI Taxonomy" id="121428"/>
    <lineage>
        <taxon>Bacteria</taxon>
        <taxon>Pseudomonadati</taxon>
        <taxon>Pseudomonadota</taxon>
        <taxon>Alphaproteobacteria</taxon>
        <taxon>Sphingomonadales</taxon>
        <taxon>Sphingomonadaceae</taxon>
        <taxon>Sphingobium</taxon>
    </lineage>
</organism>
<dbReference type="GO" id="GO:0050053">
    <property type="term" value="F:levansucrase activity"/>
    <property type="evidence" value="ECO:0007669"/>
    <property type="project" value="InterPro"/>
</dbReference>
<dbReference type="Pfam" id="PF02435">
    <property type="entry name" value="Glyco_hydro_68"/>
    <property type="match status" value="2"/>
</dbReference>
<protein>
    <submittedName>
        <fullName evidence="5">Glycoside hydrolase 68 family protein</fullName>
    </submittedName>
</protein>
<evidence type="ECO:0000256" key="3">
    <source>
        <dbReference type="PIRSR" id="PIRSR603469-4"/>
    </source>
</evidence>
<evidence type="ECO:0000313" key="5">
    <source>
        <dbReference type="EMBL" id="ASY46208.1"/>
    </source>
</evidence>
<reference evidence="5 6" key="1">
    <citation type="submission" date="2017-08" db="EMBL/GenBank/DDBJ databases">
        <title>Whole Genome Sequence of Sphingobium hydrophobicum C1: Insights into Adaption to the Electronic-waste Contaminated Sediment.</title>
        <authorList>
            <person name="Song D."/>
            <person name="Chen X."/>
            <person name="Xu M."/>
        </authorList>
    </citation>
    <scope>NUCLEOTIDE SEQUENCE [LARGE SCALE GENOMIC DNA]</scope>
    <source>
        <strain evidence="5 6">C1</strain>
    </source>
</reference>
<dbReference type="GO" id="GO:0009758">
    <property type="term" value="P:carbohydrate utilization"/>
    <property type="evidence" value="ECO:0007669"/>
    <property type="project" value="InterPro"/>
</dbReference>
<dbReference type="EMBL" id="CP022746">
    <property type="protein sequence ID" value="ASY46208.1"/>
    <property type="molecule type" value="Genomic_DNA"/>
</dbReference>
<dbReference type="InterPro" id="IPR003469">
    <property type="entry name" value="Glyco_hydro_68"/>
</dbReference>